<reference evidence="1" key="1">
    <citation type="submission" date="2014-09" db="EMBL/GenBank/DDBJ databases">
        <authorList>
            <person name="Magalhaes I.L.F."/>
            <person name="Oliveira U."/>
            <person name="Santos F.R."/>
            <person name="Vidigal T.H.D.A."/>
            <person name="Brescovit A.D."/>
            <person name="Santos A.J."/>
        </authorList>
    </citation>
    <scope>NUCLEOTIDE SEQUENCE</scope>
    <source>
        <tissue evidence="1">Shoot tissue taken approximately 20 cm above the soil surface</tissue>
    </source>
</reference>
<sequence>MGPARGIGLVDAGIGGDGRRLGVDGGTGMGGVEFDRGWS</sequence>
<reference evidence="1" key="2">
    <citation type="journal article" date="2015" name="Data Brief">
        <title>Shoot transcriptome of the giant reed, Arundo donax.</title>
        <authorList>
            <person name="Barrero R.A."/>
            <person name="Guerrero F.D."/>
            <person name="Moolhuijzen P."/>
            <person name="Goolsby J.A."/>
            <person name="Tidwell J."/>
            <person name="Bellgard S.E."/>
            <person name="Bellgard M.I."/>
        </authorList>
    </citation>
    <scope>NUCLEOTIDE SEQUENCE</scope>
    <source>
        <tissue evidence="1">Shoot tissue taken approximately 20 cm above the soil surface</tissue>
    </source>
</reference>
<evidence type="ECO:0000313" key="1">
    <source>
        <dbReference type="EMBL" id="JAD34932.1"/>
    </source>
</evidence>
<dbReference type="AlphaFoldDB" id="A0A0A8ZJ97"/>
<organism evidence="1">
    <name type="scientific">Arundo donax</name>
    <name type="common">Giant reed</name>
    <name type="synonym">Donax arundinaceus</name>
    <dbReference type="NCBI Taxonomy" id="35708"/>
    <lineage>
        <taxon>Eukaryota</taxon>
        <taxon>Viridiplantae</taxon>
        <taxon>Streptophyta</taxon>
        <taxon>Embryophyta</taxon>
        <taxon>Tracheophyta</taxon>
        <taxon>Spermatophyta</taxon>
        <taxon>Magnoliopsida</taxon>
        <taxon>Liliopsida</taxon>
        <taxon>Poales</taxon>
        <taxon>Poaceae</taxon>
        <taxon>PACMAD clade</taxon>
        <taxon>Arundinoideae</taxon>
        <taxon>Arundineae</taxon>
        <taxon>Arundo</taxon>
    </lineage>
</organism>
<name>A0A0A8ZJ97_ARUDO</name>
<dbReference type="EMBL" id="GBRH01262963">
    <property type="protein sequence ID" value="JAD34932.1"/>
    <property type="molecule type" value="Transcribed_RNA"/>
</dbReference>
<protein>
    <submittedName>
        <fullName evidence="1">Uncharacterized protein</fullName>
    </submittedName>
</protein>
<proteinExistence type="predicted"/>
<accession>A0A0A8ZJ97</accession>